<evidence type="ECO:0000256" key="3">
    <source>
        <dbReference type="ARBA" id="ARBA00006171"/>
    </source>
</evidence>
<keyword evidence="6" id="KW-1185">Reference proteome</keyword>
<evidence type="ECO:0000256" key="4">
    <source>
        <dbReference type="ARBA" id="ARBA00013078"/>
    </source>
</evidence>
<dbReference type="EMBL" id="PVTH01000006">
    <property type="protein sequence ID" value="PRY52402.1"/>
    <property type="molecule type" value="Genomic_DNA"/>
</dbReference>
<dbReference type="PANTHER" id="PTHR43434">
    <property type="entry name" value="PHOSPHOGLYCOLATE PHOSPHATASE"/>
    <property type="match status" value="1"/>
</dbReference>
<sequence>MKFDSIIFDMDGTLWDPTELYLQAWNSGLKTSGVDKVLTAEDLKPMMGVNGKTVLETLLPEQNAEGRQRIADAVNARRRELITSGGGTMYPGVKEGIKKLSEKYKLFIVSNCPKGIITLFMNRAGITDYIVDEMAYGFNLKPKNHNIKLLIKKHHLQSPIYVGDTDIDRVESEQAGVPFAFVSYGFAVAEKYDLSFDNFDSLVRHFS</sequence>
<dbReference type="AlphaFoldDB" id="A0A2T0U3B6"/>
<dbReference type="GO" id="GO:0006281">
    <property type="term" value="P:DNA repair"/>
    <property type="evidence" value="ECO:0007669"/>
    <property type="project" value="TreeGrafter"/>
</dbReference>
<dbReference type="Gene3D" id="3.40.50.1000">
    <property type="entry name" value="HAD superfamily/HAD-like"/>
    <property type="match status" value="1"/>
</dbReference>
<name>A0A2T0U3B6_9SPHI</name>
<dbReference type="SUPFAM" id="SSF56784">
    <property type="entry name" value="HAD-like"/>
    <property type="match status" value="1"/>
</dbReference>
<protein>
    <recommendedName>
        <fullName evidence="4">phosphoglycolate phosphatase</fullName>
        <ecNumber evidence="4">3.1.3.18</ecNumber>
    </recommendedName>
</protein>
<dbReference type="NCBIfam" id="TIGR01549">
    <property type="entry name" value="HAD-SF-IA-v1"/>
    <property type="match status" value="1"/>
</dbReference>
<dbReference type="PANTHER" id="PTHR43434:SF1">
    <property type="entry name" value="PHOSPHOGLYCOLATE PHOSPHATASE"/>
    <property type="match status" value="1"/>
</dbReference>
<dbReference type="GO" id="GO:0008967">
    <property type="term" value="F:phosphoglycolate phosphatase activity"/>
    <property type="evidence" value="ECO:0007669"/>
    <property type="project" value="UniProtKB-EC"/>
</dbReference>
<proteinExistence type="inferred from homology"/>
<dbReference type="Pfam" id="PF13419">
    <property type="entry name" value="HAD_2"/>
    <property type="match status" value="1"/>
</dbReference>
<dbReference type="InterPro" id="IPR023198">
    <property type="entry name" value="PGP-like_dom2"/>
</dbReference>
<reference evidence="5 6" key="1">
    <citation type="submission" date="2018-03" db="EMBL/GenBank/DDBJ databases">
        <title>Genomic Encyclopedia of Type Strains, Phase III (KMG-III): the genomes of soil and plant-associated and newly described type strains.</title>
        <authorList>
            <person name="Whitman W."/>
        </authorList>
    </citation>
    <scope>NUCLEOTIDE SEQUENCE [LARGE SCALE GENOMIC DNA]</scope>
    <source>
        <strain evidence="5 6">CGMCC 1.9313</strain>
    </source>
</reference>
<evidence type="ECO:0000256" key="2">
    <source>
        <dbReference type="ARBA" id="ARBA00004818"/>
    </source>
</evidence>
<comment type="pathway">
    <text evidence="2">Organic acid metabolism; glycolate biosynthesis; glycolate from 2-phosphoglycolate: step 1/1.</text>
</comment>
<evidence type="ECO:0000313" key="6">
    <source>
        <dbReference type="Proteomes" id="UP000238034"/>
    </source>
</evidence>
<comment type="caution">
    <text evidence="5">The sequence shown here is derived from an EMBL/GenBank/DDBJ whole genome shotgun (WGS) entry which is preliminary data.</text>
</comment>
<dbReference type="InterPro" id="IPR023214">
    <property type="entry name" value="HAD_sf"/>
</dbReference>
<evidence type="ECO:0000313" key="5">
    <source>
        <dbReference type="EMBL" id="PRY52402.1"/>
    </source>
</evidence>
<organism evidence="5 6">
    <name type="scientific">Arcticibacter pallidicorallinus</name>
    <dbReference type="NCBI Taxonomy" id="1259464"/>
    <lineage>
        <taxon>Bacteria</taxon>
        <taxon>Pseudomonadati</taxon>
        <taxon>Bacteroidota</taxon>
        <taxon>Sphingobacteriia</taxon>
        <taxon>Sphingobacteriales</taxon>
        <taxon>Sphingobacteriaceae</taxon>
        <taxon>Arcticibacter</taxon>
    </lineage>
</organism>
<dbReference type="Proteomes" id="UP000238034">
    <property type="component" value="Unassembled WGS sequence"/>
</dbReference>
<accession>A0A2T0U3B6</accession>
<dbReference type="Gene3D" id="1.10.150.240">
    <property type="entry name" value="Putative phosphatase, domain 2"/>
    <property type="match status" value="1"/>
</dbReference>
<dbReference type="InterPro" id="IPR006439">
    <property type="entry name" value="HAD-SF_hydro_IA"/>
</dbReference>
<dbReference type="RefSeq" id="WP_106293496.1">
    <property type="nucleotide sequence ID" value="NZ_PVTH01000006.1"/>
</dbReference>
<evidence type="ECO:0000256" key="1">
    <source>
        <dbReference type="ARBA" id="ARBA00000830"/>
    </source>
</evidence>
<gene>
    <name evidence="5" type="ORF">B0I27_106163</name>
</gene>
<dbReference type="OrthoDB" id="9792518at2"/>
<comment type="similarity">
    <text evidence="3">Belongs to the HAD-like hydrolase superfamily. CbbY/CbbZ/Gph/YieH family.</text>
</comment>
<dbReference type="InterPro" id="IPR050155">
    <property type="entry name" value="HAD-like_hydrolase_sf"/>
</dbReference>
<dbReference type="InterPro" id="IPR041492">
    <property type="entry name" value="HAD_2"/>
</dbReference>
<dbReference type="EC" id="3.1.3.18" evidence="4"/>
<dbReference type="SFLD" id="SFLDS00003">
    <property type="entry name" value="Haloacid_Dehalogenase"/>
    <property type="match status" value="1"/>
</dbReference>
<comment type="catalytic activity">
    <reaction evidence="1">
        <text>2-phosphoglycolate + H2O = glycolate + phosphate</text>
        <dbReference type="Rhea" id="RHEA:14369"/>
        <dbReference type="ChEBI" id="CHEBI:15377"/>
        <dbReference type="ChEBI" id="CHEBI:29805"/>
        <dbReference type="ChEBI" id="CHEBI:43474"/>
        <dbReference type="ChEBI" id="CHEBI:58033"/>
        <dbReference type="EC" id="3.1.3.18"/>
    </reaction>
</comment>
<dbReference type="InterPro" id="IPR036412">
    <property type="entry name" value="HAD-like_sf"/>
</dbReference>
<dbReference type="SFLD" id="SFLDG01129">
    <property type="entry name" value="C1.5:_HAD__Beta-PGM__Phosphata"/>
    <property type="match status" value="1"/>
</dbReference>